<evidence type="ECO:0000256" key="7">
    <source>
        <dbReference type="ARBA" id="ARBA00023053"/>
    </source>
</evidence>
<dbReference type="Proteomes" id="UP000002878">
    <property type="component" value="Chromosome"/>
</dbReference>
<keyword evidence="4 14" id="KW-0812">Transmembrane</keyword>
<protein>
    <recommendedName>
        <fullName evidence="14">Fluoride-specific ion channel FluC</fullName>
    </recommendedName>
</protein>
<dbReference type="AlphaFoldDB" id="I2C313"/>
<gene>
    <name evidence="15" type="primary">ccrB1</name>
    <name evidence="14" type="synonym">crcB</name>
    <name evidence="14" type="synonym">fluC</name>
    <name evidence="15" type="ORF">MUS_0999</name>
</gene>
<keyword evidence="3 14" id="KW-1003">Cell membrane</keyword>
<organism evidence="15 16">
    <name type="scientific">Bacillus amyloliquefaciens (strain Y2)</name>
    <name type="common">Bacillus amyloliquefaciens subsp. plantarum (strain B9601-Y2)</name>
    <dbReference type="NCBI Taxonomy" id="1155777"/>
    <lineage>
        <taxon>Bacteria</taxon>
        <taxon>Bacillati</taxon>
        <taxon>Bacillota</taxon>
        <taxon>Bacilli</taxon>
        <taxon>Bacillales</taxon>
        <taxon>Bacillaceae</taxon>
        <taxon>Bacillus</taxon>
        <taxon>Bacillus amyloliquefaciens group</taxon>
    </lineage>
</organism>
<dbReference type="InterPro" id="IPR003691">
    <property type="entry name" value="FluC"/>
</dbReference>
<evidence type="ECO:0000313" key="16">
    <source>
        <dbReference type="Proteomes" id="UP000002878"/>
    </source>
</evidence>
<dbReference type="PANTHER" id="PTHR28259">
    <property type="entry name" value="FLUORIDE EXPORT PROTEIN 1-RELATED"/>
    <property type="match status" value="1"/>
</dbReference>
<evidence type="ECO:0000256" key="12">
    <source>
        <dbReference type="ARBA" id="ARBA00035585"/>
    </source>
</evidence>
<dbReference type="Pfam" id="PF02537">
    <property type="entry name" value="CRCB"/>
    <property type="match status" value="1"/>
</dbReference>
<feature type="binding site" evidence="14">
    <location>
        <position position="77"/>
    </location>
    <ligand>
        <name>Na(+)</name>
        <dbReference type="ChEBI" id="CHEBI:29101"/>
        <note>structural</note>
    </ligand>
</feature>
<keyword evidence="10 14" id="KW-0407">Ion channel</keyword>
<reference evidence="15 16" key="1">
    <citation type="journal article" date="2012" name="J. Biotechnol.">
        <title>Genome sequence of the plant growth promoting strain Bacillus amyloliquefaciens subsp. plantarum B9601-Y2 and expression of mersacidin and other secondary metabolites.</title>
        <authorList>
            <person name="He P."/>
            <person name="Hao K."/>
            <person name="Blom J."/>
            <person name="Ruckert C."/>
            <person name="Vater J."/>
            <person name="Mao Z."/>
            <person name="Wu Y."/>
            <person name="Hou M."/>
            <person name="He P."/>
            <person name="He Y."/>
            <person name="Borriss R."/>
        </authorList>
    </citation>
    <scope>NUCLEOTIDE SEQUENCE [LARGE SCALE GENOMIC DNA]</scope>
    <source>
        <strain evidence="15">Y2</strain>
    </source>
</reference>
<dbReference type="KEGG" id="bqy:MUS_0999"/>
<dbReference type="HAMAP" id="MF_00454">
    <property type="entry name" value="FluC"/>
    <property type="match status" value="1"/>
</dbReference>
<dbReference type="GO" id="GO:0046872">
    <property type="term" value="F:metal ion binding"/>
    <property type="evidence" value="ECO:0007669"/>
    <property type="project" value="UniProtKB-KW"/>
</dbReference>
<evidence type="ECO:0000313" key="15">
    <source>
        <dbReference type="EMBL" id="AFJ61037.1"/>
    </source>
</evidence>
<dbReference type="HOGENOM" id="CLU_114342_1_2_9"/>
<dbReference type="PANTHER" id="PTHR28259:SF16">
    <property type="entry name" value="FLUORIDE-SPECIFIC ION CHANNEL FLUC 2"/>
    <property type="match status" value="1"/>
</dbReference>
<evidence type="ECO:0000256" key="13">
    <source>
        <dbReference type="ARBA" id="ARBA00049940"/>
    </source>
</evidence>
<keyword evidence="8 14" id="KW-0406">Ion transport</keyword>
<dbReference type="GO" id="GO:0140114">
    <property type="term" value="P:cellular detoxification of fluoride"/>
    <property type="evidence" value="ECO:0007669"/>
    <property type="project" value="UniProtKB-UniRule"/>
</dbReference>
<dbReference type="GO" id="GO:0062054">
    <property type="term" value="F:fluoride channel activity"/>
    <property type="evidence" value="ECO:0007669"/>
    <property type="project" value="UniProtKB-UniRule"/>
</dbReference>
<evidence type="ECO:0000256" key="5">
    <source>
        <dbReference type="ARBA" id="ARBA00022723"/>
    </source>
</evidence>
<evidence type="ECO:0000256" key="14">
    <source>
        <dbReference type="HAMAP-Rule" id="MF_00454"/>
    </source>
</evidence>
<keyword evidence="9 14" id="KW-0472">Membrane</keyword>
<keyword evidence="5 14" id="KW-0479">Metal-binding</keyword>
<comment type="function">
    <text evidence="13 14">Fluoride-specific ion channel. Important for reducing fluoride concentration in the cell, thus reducing its toxicity.</text>
</comment>
<evidence type="ECO:0000256" key="4">
    <source>
        <dbReference type="ARBA" id="ARBA00022692"/>
    </source>
</evidence>
<dbReference type="EMBL" id="CP003332">
    <property type="protein sequence ID" value="AFJ61037.1"/>
    <property type="molecule type" value="Genomic_DNA"/>
</dbReference>
<comment type="similarity">
    <text evidence="11 14">Belongs to the fluoride channel Fluc/FEX (TC 1.A.43) family.</text>
</comment>
<keyword evidence="7 14" id="KW-0915">Sodium</keyword>
<comment type="subcellular location">
    <subcellularLocation>
        <location evidence="1 14">Cell membrane</location>
        <topology evidence="1 14">Multi-pass membrane protein</topology>
    </subcellularLocation>
</comment>
<evidence type="ECO:0000256" key="6">
    <source>
        <dbReference type="ARBA" id="ARBA00022989"/>
    </source>
</evidence>
<evidence type="ECO:0000256" key="11">
    <source>
        <dbReference type="ARBA" id="ARBA00035120"/>
    </source>
</evidence>
<keyword evidence="6 14" id="KW-1133">Transmembrane helix</keyword>
<comment type="activity regulation">
    <text evidence="14">Na(+) is not transported, but it plays an essential structural role and its presence is essential for fluoride channel function.</text>
</comment>
<evidence type="ECO:0000256" key="3">
    <source>
        <dbReference type="ARBA" id="ARBA00022475"/>
    </source>
</evidence>
<comment type="catalytic activity">
    <reaction evidence="12">
        <text>fluoride(in) = fluoride(out)</text>
        <dbReference type="Rhea" id="RHEA:76159"/>
        <dbReference type="ChEBI" id="CHEBI:17051"/>
    </reaction>
    <physiologicalReaction direction="left-to-right" evidence="12">
        <dbReference type="Rhea" id="RHEA:76160"/>
    </physiologicalReaction>
</comment>
<keyword evidence="2 14" id="KW-0813">Transport</keyword>
<dbReference type="PATRIC" id="fig|1126211.3.peg.947"/>
<name>I2C313_BACAY</name>
<sequence length="134" mass="14096">MADMKQYIAIFIGGALGALLRFEMSAHIHSGSFPAATFLENAAGSLLLGLITGYFIIRAKRPLLTAFLGTGFCGGFTTMSTFAKETIFLLQSSPAAAFCYAAATLISGIALAYAGIFWGRRIALHAAGRGHDTP</sequence>
<feature type="transmembrane region" description="Helical" evidence="14">
    <location>
        <begin position="63"/>
        <end position="83"/>
    </location>
</feature>
<feature type="binding site" evidence="14">
    <location>
        <position position="74"/>
    </location>
    <ligand>
        <name>Na(+)</name>
        <dbReference type="ChEBI" id="CHEBI:29101"/>
        <note>structural</note>
    </ligand>
</feature>
<accession>I2C313</accession>
<feature type="transmembrane region" description="Helical" evidence="14">
    <location>
        <begin position="35"/>
        <end position="56"/>
    </location>
</feature>
<evidence type="ECO:0000256" key="1">
    <source>
        <dbReference type="ARBA" id="ARBA00004651"/>
    </source>
</evidence>
<evidence type="ECO:0000256" key="2">
    <source>
        <dbReference type="ARBA" id="ARBA00022448"/>
    </source>
</evidence>
<evidence type="ECO:0000256" key="10">
    <source>
        <dbReference type="ARBA" id="ARBA00023303"/>
    </source>
</evidence>
<dbReference type="GO" id="GO:0005886">
    <property type="term" value="C:plasma membrane"/>
    <property type="evidence" value="ECO:0007669"/>
    <property type="project" value="UniProtKB-SubCell"/>
</dbReference>
<feature type="transmembrane region" description="Helical" evidence="14">
    <location>
        <begin position="95"/>
        <end position="119"/>
    </location>
</feature>
<evidence type="ECO:0000256" key="9">
    <source>
        <dbReference type="ARBA" id="ARBA00023136"/>
    </source>
</evidence>
<evidence type="ECO:0000256" key="8">
    <source>
        <dbReference type="ARBA" id="ARBA00023065"/>
    </source>
</evidence>
<proteinExistence type="inferred from homology"/>